<comment type="function">
    <text evidence="7 10 11">Participates actively in the response to hyperosmotic and heat shock by preventing the aggregation of stress-denatured proteins, in association with DnaK and GrpE. It is the nucleotide exchange factor for DnaK and may function as a thermosensor. Unfolded proteins bind initially to DnaJ; upon interaction with the DnaJ-bound protein, DnaK hydrolyzes its bound ATP, resulting in the formation of a stable complex. GrpE releases ADP from DnaK; ATP binding to DnaK triggers the release of the substrate protein, thus completing the reaction cycle. Several rounds of ATP-dependent interactions between DnaJ, DnaK and GrpE are required for fully efficient folding.</text>
</comment>
<evidence type="ECO:0000256" key="12">
    <source>
        <dbReference type="RuleBase" id="RU004478"/>
    </source>
</evidence>
<dbReference type="Gene3D" id="3.90.20.20">
    <property type="match status" value="1"/>
</dbReference>
<keyword evidence="4 10" id="KW-0963">Cytoplasm</keyword>
<evidence type="ECO:0000256" key="9">
    <source>
        <dbReference type="ARBA" id="ARBA00076414"/>
    </source>
</evidence>
<evidence type="ECO:0000313" key="16">
    <source>
        <dbReference type="Proteomes" id="UP000555728"/>
    </source>
</evidence>
<dbReference type="InterPro" id="IPR000740">
    <property type="entry name" value="GrpE"/>
</dbReference>
<keyword evidence="13" id="KW-0175">Coiled coil</keyword>
<dbReference type="PANTHER" id="PTHR21237">
    <property type="entry name" value="GRPE PROTEIN"/>
    <property type="match status" value="1"/>
</dbReference>
<keyword evidence="5 10" id="KW-0346">Stress response</keyword>
<dbReference type="PROSITE" id="PS01071">
    <property type="entry name" value="GRPE"/>
    <property type="match status" value="1"/>
</dbReference>
<dbReference type="SUPFAM" id="SSF51064">
    <property type="entry name" value="Head domain of nucleotide exchange factor GrpE"/>
    <property type="match status" value="1"/>
</dbReference>
<evidence type="ECO:0000256" key="11">
    <source>
        <dbReference type="RuleBase" id="RU000639"/>
    </source>
</evidence>
<evidence type="ECO:0000256" key="7">
    <source>
        <dbReference type="ARBA" id="ARBA00053401"/>
    </source>
</evidence>
<dbReference type="GO" id="GO:0051087">
    <property type="term" value="F:protein-folding chaperone binding"/>
    <property type="evidence" value="ECO:0007669"/>
    <property type="project" value="InterPro"/>
</dbReference>
<comment type="similarity">
    <text evidence="2 10 12">Belongs to the GrpE family.</text>
</comment>
<dbReference type="GO" id="GO:0005737">
    <property type="term" value="C:cytoplasm"/>
    <property type="evidence" value="ECO:0007669"/>
    <property type="project" value="UniProtKB-SubCell"/>
</dbReference>
<protein>
    <recommendedName>
        <fullName evidence="8 10">Protein GrpE</fullName>
    </recommendedName>
    <alternativeName>
        <fullName evidence="9 10">HSP-70 cofactor</fullName>
    </alternativeName>
</protein>
<evidence type="ECO:0000256" key="3">
    <source>
        <dbReference type="ARBA" id="ARBA00011738"/>
    </source>
</evidence>
<dbReference type="GO" id="GO:0006457">
    <property type="term" value="P:protein folding"/>
    <property type="evidence" value="ECO:0007669"/>
    <property type="project" value="InterPro"/>
</dbReference>
<feature type="region of interest" description="Disordered" evidence="14">
    <location>
        <begin position="218"/>
        <end position="252"/>
    </location>
</feature>
<dbReference type="InterPro" id="IPR009012">
    <property type="entry name" value="GrpE_head"/>
</dbReference>
<dbReference type="Proteomes" id="UP000555728">
    <property type="component" value="Unassembled WGS sequence"/>
</dbReference>
<comment type="subunit">
    <text evidence="3 10">Homodimer.</text>
</comment>
<evidence type="ECO:0000256" key="6">
    <source>
        <dbReference type="ARBA" id="ARBA00023186"/>
    </source>
</evidence>
<dbReference type="GO" id="GO:0000774">
    <property type="term" value="F:adenyl-nucleotide exchange factor activity"/>
    <property type="evidence" value="ECO:0007669"/>
    <property type="project" value="InterPro"/>
</dbReference>
<dbReference type="CDD" id="cd00446">
    <property type="entry name" value="GrpE"/>
    <property type="match status" value="1"/>
</dbReference>
<dbReference type="PRINTS" id="PR00773">
    <property type="entry name" value="GRPEPROTEIN"/>
</dbReference>
<gene>
    <name evidence="10" type="primary">grpE</name>
    <name evidence="15" type="ORF">GGD88_002205</name>
</gene>
<evidence type="ECO:0000256" key="5">
    <source>
        <dbReference type="ARBA" id="ARBA00023016"/>
    </source>
</evidence>
<dbReference type="Pfam" id="PF01025">
    <property type="entry name" value="GrpE"/>
    <property type="match status" value="1"/>
</dbReference>
<name>A0A7W6S096_9PROT</name>
<dbReference type="SUPFAM" id="SSF58014">
    <property type="entry name" value="Coiled-coil domain of nucleotide exchange factor GrpE"/>
    <property type="match status" value="1"/>
</dbReference>
<comment type="subcellular location">
    <subcellularLocation>
        <location evidence="1 10">Cytoplasm</location>
    </subcellularLocation>
</comment>
<reference evidence="15 16" key="1">
    <citation type="submission" date="2020-08" db="EMBL/GenBank/DDBJ databases">
        <title>Genome sequencing of Purple Non-Sulfur Bacteria from various extreme environments.</title>
        <authorList>
            <person name="Mayer M."/>
        </authorList>
    </citation>
    <scope>NUCLEOTIDE SEQUENCE [LARGE SCALE GENOMIC DNA]</scope>
    <source>
        <strain evidence="15 16">JA135</strain>
    </source>
</reference>
<evidence type="ECO:0000256" key="1">
    <source>
        <dbReference type="ARBA" id="ARBA00004496"/>
    </source>
</evidence>
<feature type="compositionally biased region" description="Gly residues" evidence="14">
    <location>
        <begin position="232"/>
        <end position="252"/>
    </location>
</feature>
<dbReference type="EMBL" id="JACIGI010000017">
    <property type="protein sequence ID" value="MBB4286473.1"/>
    <property type="molecule type" value="Genomic_DNA"/>
</dbReference>
<feature type="compositionally biased region" description="Low complexity" evidence="14">
    <location>
        <begin position="38"/>
        <end position="64"/>
    </location>
</feature>
<comment type="caution">
    <text evidence="15">The sequence shown here is derived from an EMBL/GenBank/DDBJ whole genome shotgun (WGS) entry which is preliminary data.</text>
</comment>
<dbReference type="HAMAP" id="MF_01151">
    <property type="entry name" value="GrpE"/>
    <property type="match status" value="1"/>
</dbReference>
<dbReference type="GO" id="GO:0042803">
    <property type="term" value="F:protein homodimerization activity"/>
    <property type="evidence" value="ECO:0007669"/>
    <property type="project" value="InterPro"/>
</dbReference>
<feature type="region of interest" description="Disordered" evidence="14">
    <location>
        <begin position="1"/>
        <end position="64"/>
    </location>
</feature>
<dbReference type="GO" id="GO:0051082">
    <property type="term" value="F:unfolded protein binding"/>
    <property type="evidence" value="ECO:0007669"/>
    <property type="project" value="TreeGrafter"/>
</dbReference>
<evidence type="ECO:0000256" key="8">
    <source>
        <dbReference type="ARBA" id="ARBA00072274"/>
    </source>
</evidence>
<evidence type="ECO:0000256" key="14">
    <source>
        <dbReference type="SAM" id="MobiDB-lite"/>
    </source>
</evidence>
<evidence type="ECO:0000256" key="10">
    <source>
        <dbReference type="HAMAP-Rule" id="MF_01151"/>
    </source>
</evidence>
<proteinExistence type="inferred from homology"/>
<dbReference type="RefSeq" id="WP_246423704.1">
    <property type="nucleotide sequence ID" value="NZ_JACIGI010000017.1"/>
</dbReference>
<evidence type="ECO:0000256" key="13">
    <source>
        <dbReference type="SAM" id="Coils"/>
    </source>
</evidence>
<dbReference type="NCBIfam" id="NF010738">
    <property type="entry name" value="PRK14140.1"/>
    <property type="match status" value="1"/>
</dbReference>
<organism evidence="15 16">
    <name type="scientific">Roseospira goensis</name>
    <dbReference type="NCBI Taxonomy" id="391922"/>
    <lineage>
        <taxon>Bacteria</taxon>
        <taxon>Pseudomonadati</taxon>
        <taxon>Pseudomonadota</taxon>
        <taxon>Alphaproteobacteria</taxon>
        <taxon>Rhodospirillales</taxon>
        <taxon>Rhodospirillaceae</taxon>
        <taxon>Roseospira</taxon>
    </lineage>
</organism>
<evidence type="ECO:0000313" key="15">
    <source>
        <dbReference type="EMBL" id="MBB4286473.1"/>
    </source>
</evidence>
<evidence type="ECO:0000256" key="4">
    <source>
        <dbReference type="ARBA" id="ARBA00022490"/>
    </source>
</evidence>
<dbReference type="InterPro" id="IPR013805">
    <property type="entry name" value="GrpE_CC"/>
</dbReference>
<keyword evidence="16" id="KW-1185">Reference proteome</keyword>
<keyword evidence="6 10" id="KW-0143">Chaperone</keyword>
<dbReference type="FunFam" id="2.30.22.10:FF:000001">
    <property type="entry name" value="Protein GrpE"/>
    <property type="match status" value="1"/>
</dbReference>
<accession>A0A7W6S096</accession>
<dbReference type="Gene3D" id="2.30.22.10">
    <property type="entry name" value="Head domain of nucleotide exchange factor GrpE"/>
    <property type="match status" value="1"/>
</dbReference>
<evidence type="ECO:0000256" key="2">
    <source>
        <dbReference type="ARBA" id="ARBA00009054"/>
    </source>
</evidence>
<dbReference type="AlphaFoldDB" id="A0A7W6S096"/>
<dbReference type="PANTHER" id="PTHR21237:SF23">
    <property type="entry name" value="GRPE PROTEIN HOMOLOG, MITOCHONDRIAL"/>
    <property type="match status" value="1"/>
</dbReference>
<sequence>MTQNTAKDQTQREAPAAGADPDIVVGPEDMLNYDRPGADASAPGADAGASDGTADSGEAAPADPAARIAELEAEVARLKRDHLNALAEAENAKRRADKRIQDNTKYAVANLAKAILPVADNMERALAAAPEQARVLDPHLKNLAVGVEMTAKELMNALAQYGVQRIEAQGQPFDPNLHQAMQEMENPDVPAGTVVQVYQEGYVIHDRLLRPSMVVVSKGGPKRTAQTPPPGGDAGTSGSTGGGGGGRVDTSA</sequence>
<feature type="coiled-coil region" evidence="13">
    <location>
        <begin position="68"/>
        <end position="99"/>
    </location>
</feature>